<feature type="domain" description="Transglutaminase-like" evidence="1">
    <location>
        <begin position="160"/>
        <end position="225"/>
    </location>
</feature>
<protein>
    <submittedName>
        <fullName evidence="2">Transglutaminase-like superfamily protein</fullName>
    </submittedName>
</protein>
<dbReference type="SMART" id="SM00460">
    <property type="entry name" value="TGc"/>
    <property type="match status" value="1"/>
</dbReference>
<dbReference type="RefSeq" id="WP_085852341.1">
    <property type="nucleotide sequence ID" value="NZ_FOPF01000001.1"/>
</dbReference>
<evidence type="ECO:0000313" key="3">
    <source>
        <dbReference type="Proteomes" id="UP000193870"/>
    </source>
</evidence>
<accession>A0A1Y5REB7</accession>
<dbReference type="STRING" id="315423.SAMN04488020_101305"/>
<organism evidence="2 3">
    <name type="scientific">Palleronia marisminoris</name>
    <dbReference type="NCBI Taxonomy" id="315423"/>
    <lineage>
        <taxon>Bacteria</taxon>
        <taxon>Pseudomonadati</taxon>
        <taxon>Pseudomonadota</taxon>
        <taxon>Alphaproteobacteria</taxon>
        <taxon>Rhodobacterales</taxon>
        <taxon>Roseobacteraceae</taxon>
        <taxon>Palleronia</taxon>
    </lineage>
</organism>
<keyword evidence="3" id="KW-1185">Reference proteome</keyword>
<dbReference type="AlphaFoldDB" id="A0A1Y5REB7"/>
<dbReference type="InterPro" id="IPR038765">
    <property type="entry name" value="Papain-like_cys_pep_sf"/>
</dbReference>
<dbReference type="InterPro" id="IPR013589">
    <property type="entry name" value="Bac_transglu_N"/>
</dbReference>
<sequence>MKLSVRHRTEYVYDAPMRSVIQSLRLWPTEFEGQDVKNWSVRIEGHEAERGAAFRDGAGDWVETVSMRDVSAATIMVEGEIETRDLTGVVRGLREKVTPVAYLRATPMTRLDAALRELAADAVRGADSQLDKAHAISHAIRSAIVYTTGATESETTAAEALKLGQGVCQDQTHAIIAAARAVGMPGRYTIGYLHSTEDATVHQASHAWAEIWVEGLGWVGFDAANGCCPDDRYIRLGCGLDARSAAPIRGRALGAGTEDMHVEVEVVQAQQ</sequence>
<dbReference type="OrthoDB" id="9804023at2"/>
<proteinExistence type="predicted"/>
<dbReference type="SUPFAM" id="SSF54001">
    <property type="entry name" value="Cysteine proteinases"/>
    <property type="match status" value="1"/>
</dbReference>
<name>A0A1Y5REB7_9RHOB</name>
<dbReference type="Pfam" id="PF01841">
    <property type="entry name" value="Transglut_core"/>
    <property type="match status" value="1"/>
</dbReference>
<dbReference type="PANTHER" id="PTHR33490">
    <property type="entry name" value="BLR5614 PROTEIN-RELATED"/>
    <property type="match status" value="1"/>
</dbReference>
<dbReference type="Gene3D" id="3.10.620.30">
    <property type="match status" value="1"/>
</dbReference>
<gene>
    <name evidence="2" type="ORF">PAM7066_00306</name>
</gene>
<reference evidence="2 3" key="1">
    <citation type="submission" date="2017-03" db="EMBL/GenBank/DDBJ databases">
        <authorList>
            <person name="Afonso C.L."/>
            <person name="Miller P.J."/>
            <person name="Scott M.A."/>
            <person name="Spackman E."/>
            <person name="Goraichik I."/>
            <person name="Dimitrov K.M."/>
            <person name="Suarez D.L."/>
            <person name="Swayne D.E."/>
        </authorList>
    </citation>
    <scope>NUCLEOTIDE SEQUENCE [LARGE SCALE GENOMIC DNA]</scope>
    <source>
        <strain evidence="2 3">CECT 7066</strain>
    </source>
</reference>
<dbReference type="PANTHER" id="PTHR33490:SF6">
    <property type="entry name" value="SLL1049 PROTEIN"/>
    <property type="match status" value="1"/>
</dbReference>
<dbReference type="InterPro" id="IPR002931">
    <property type="entry name" value="Transglutaminase-like"/>
</dbReference>
<dbReference type="Pfam" id="PF08379">
    <property type="entry name" value="Bact_transglu_N"/>
    <property type="match status" value="1"/>
</dbReference>
<evidence type="ECO:0000313" key="2">
    <source>
        <dbReference type="EMBL" id="SLN15249.1"/>
    </source>
</evidence>
<evidence type="ECO:0000259" key="1">
    <source>
        <dbReference type="SMART" id="SM00460"/>
    </source>
</evidence>
<dbReference type="EMBL" id="FWFV01000001">
    <property type="protein sequence ID" value="SLN15249.1"/>
    <property type="molecule type" value="Genomic_DNA"/>
</dbReference>
<dbReference type="Proteomes" id="UP000193870">
    <property type="component" value="Unassembled WGS sequence"/>
</dbReference>